<organism evidence="2 3">
    <name type="scientific">Salix udensis</name>
    <dbReference type="NCBI Taxonomy" id="889485"/>
    <lineage>
        <taxon>Eukaryota</taxon>
        <taxon>Viridiplantae</taxon>
        <taxon>Streptophyta</taxon>
        <taxon>Embryophyta</taxon>
        <taxon>Tracheophyta</taxon>
        <taxon>Spermatophyta</taxon>
        <taxon>Magnoliopsida</taxon>
        <taxon>eudicotyledons</taxon>
        <taxon>Gunneridae</taxon>
        <taxon>Pentapetalae</taxon>
        <taxon>rosids</taxon>
        <taxon>fabids</taxon>
        <taxon>Malpighiales</taxon>
        <taxon>Salicaceae</taxon>
        <taxon>Saliceae</taxon>
        <taxon>Salix</taxon>
    </lineage>
</organism>
<keyword evidence="3" id="KW-1185">Reference proteome</keyword>
<gene>
    <name evidence="2" type="ORF">OIU84_024171</name>
</gene>
<dbReference type="EMBL" id="JAPFFJ010000006">
    <property type="protein sequence ID" value="KAJ6423185.1"/>
    <property type="molecule type" value="Genomic_DNA"/>
</dbReference>
<feature type="region of interest" description="Disordered" evidence="1">
    <location>
        <begin position="1"/>
        <end position="38"/>
    </location>
</feature>
<dbReference type="Proteomes" id="UP001162972">
    <property type="component" value="Chromosome 16"/>
</dbReference>
<proteinExistence type="predicted"/>
<reference evidence="2 3" key="1">
    <citation type="journal article" date="2023" name="Int. J. Mol. Sci.">
        <title>De Novo Assembly and Annotation of 11 Diverse Shrub Willow (Salix) Genomes Reveals Novel Gene Organization in Sex-Linked Regions.</title>
        <authorList>
            <person name="Hyden B."/>
            <person name="Feng K."/>
            <person name="Yates T.B."/>
            <person name="Jawdy S."/>
            <person name="Cereghino C."/>
            <person name="Smart L.B."/>
            <person name="Muchero W."/>
        </authorList>
    </citation>
    <scope>NUCLEOTIDE SEQUENCE [LARGE SCALE GENOMIC DNA]</scope>
    <source>
        <tissue evidence="2">Shoot tip</tissue>
    </source>
</reference>
<evidence type="ECO:0000313" key="2">
    <source>
        <dbReference type="EMBL" id="KAJ6423185.1"/>
    </source>
</evidence>
<sequence>MDARDSTSNRDVSSSAGGTAGGGGGGGEDDSPRTLGYTSTPRVASLDVFRGLCVFDLCSFPDHHSSSHSH</sequence>
<evidence type="ECO:0000313" key="3">
    <source>
        <dbReference type="Proteomes" id="UP001162972"/>
    </source>
</evidence>
<comment type="caution">
    <text evidence="2">The sequence shown here is derived from an EMBL/GenBank/DDBJ whole genome shotgun (WGS) entry which is preliminary data.</text>
</comment>
<protein>
    <submittedName>
        <fullName evidence="2">Uncharacterized protein</fullName>
    </submittedName>
</protein>
<evidence type="ECO:0000256" key="1">
    <source>
        <dbReference type="SAM" id="MobiDB-lite"/>
    </source>
</evidence>
<accession>A0AAD6KGQ1</accession>
<name>A0AAD6KGQ1_9ROSI</name>
<dbReference type="AlphaFoldDB" id="A0AAD6KGQ1"/>